<reference evidence="1" key="1">
    <citation type="journal article" date="2022" name="bioRxiv">
        <title>Sequencing and chromosome-scale assembly of the giantPleurodeles waltlgenome.</title>
        <authorList>
            <person name="Brown T."/>
            <person name="Elewa A."/>
            <person name="Iarovenko S."/>
            <person name="Subramanian E."/>
            <person name="Araus A.J."/>
            <person name="Petzold A."/>
            <person name="Susuki M."/>
            <person name="Suzuki K.-i.T."/>
            <person name="Hayashi T."/>
            <person name="Toyoda A."/>
            <person name="Oliveira C."/>
            <person name="Osipova E."/>
            <person name="Leigh N.D."/>
            <person name="Simon A."/>
            <person name="Yun M.H."/>
        </authorList>
    </citation>
    <scope>NUCLEOTIDE SEQUENCE</scope>
    <source>
        <strain evidence="1">20211129_DDA</strain>
        <tissue evidence="1">Liver</tissue>
    </source>
</reference>
<keyword evidence="2" id="KW-1185">Reference proteome</keyword>
<evidence type="ECO:0000313" key="1">
    <source>
        <dbReference type="EMBL" id="KAJ1119315.1"/>
    </source>
</evidence>
<sequence length="208" mass="23291">MARRSCVEADRSLDHRISIPLTPASDPKGRFQEWQQWQRWEASYSKSPAGHGRQTYSPGPKLLDDLSVNPAGYENDVTKSEVTPPSLGLIYETIMAQHKQTQGDSKKARVATKQLQVAASKIAKSCSEIGERIATIEARADVLETDLGAVVQQAAMHDNQLSDIQWKIEDFEICQHRNNLHILGIQERQDARAYIIRLLKAAFPEQSG</sequence>
<proteinExistence type="predicted"/>
<dbReference type="Proteomes" id="UP001066276">
    <property type="component" value="Chromosome 8"/>
</dbReference>
<comment type="caution">
    <text evidence="1">The sequence shown here is derived from an EMBL/GenBank/DDBJ whole genome shotgun (WGS) entry which is preliminary data.</text>
</comment>
<dbReference type="EMBL" id="JANPWB010000012">
    <property type="protein sequence ID" value="KAJ1119315.1"/>
    <property type="molecule type" value="Genomic_DNA"/>
</dbReference>
<gene>
    <name evidence="1" type="ORF">NDU88_007501</name>
</gene>
<dbReference type="AlphaFoldDB" id="A0AAV7P2C6"/>
<name>A0AAV7P2C6_PLEWA</name>
<accession>A0AAV7P2C6</accession>
<organism evidence="1 2">
    <name type="scientific">Pleurodeles waltl</name>
    <name type="common">Iberian ribbed newt</name>
    <dbReference type="NCBI Taxonomy" id="8319"/>
    <lineage>
        <taxon>Eukaryota</taxon>
        <taxon>Metazoa</taxon>
        <taxon>Chordata</taxon>
        <taxon>Craniata</taxon>
        <taxon>Vertebrata</taxon>
        <taxon>Euteleostomi</taxon>
        <taxon>Amphibia</taxon>
        <taxon>Batrachia</taxon>
        <taxon>Caudata</taxon>
        <taxon>Salamandroidea</taxon>
        <taxon>Salamandridae</taxon>
        <taxon>Pleurodelinae</taxon>
        <taxon>Pleurodeles</taxon>
    </lineage>
</organism>
<evidence type="ECO:0000313" key="2">
    <source>
        <dbReference type="Proteomes" id="UP001066276"/>
    </source>
</evidence>
<protein>
    <submittedName>
        <fullName evidence="1">Uncharacterized protein</fullName>
    </submittedName>
</protein>